<keyword evidence="2" id="KW-1185">Reference proteome</keyword>
<accession>A0ACC0WPN4</accession>
<evidence type="ECO:0000313" key="1">
    <source>
        <dbReference type="EMBL" id="KAI9920814.1"/>
    </source>
</evidence>
<organism evidence="1 2">
    <name type="scientific">Peronosclerospora sorghi</name>
    <dbReference type="NCBI Taxonomy" id="230839"/>
    <lineage>
        <taxon>Eukaryota</taxon>
        <taxon>Sar</taxon>
        <taxon>Stramenopiles</taxon>
        <taxon>Oomycota</taxon>
        <taxon>Peronosporomycetes</taxon>
        <taxon>Peronosporales</taxon>
        <taxon>Peronosporaceae</taxon>
        <taxon>Peronosclerospora</taxon>
    </lineage>
</organism>
<evidence type="ECO:0000313" key="2">
    <source>
        <dbReference type="Proteomes" id="UP001163321"/>
    </source>
</evidence>
<comment type="caution">
    <text evidence="1">The sequence shown here is derived from an EMBL/GenBank/DDBJ whole genome shotgun (WGS) entry which is preliminary data.</text>
</comment>
<reference evidence="1 2" key="1">
    <citation type="journal article" date="2022" name="bioRxiv">
        <title>The genome of the oomycete Peronosclerospora sorghi, a cosmopolitan pathogen of maize and sorghum, is inflated with dispersed pseudogenes.</title>
        <authorList>
            <person name="Fletcher K."/>
            <person name="Martin F."/>
            <person name="Isakeit T."/>
            <person name="Cavanaugh K."/>
            <person name="Magill C."/>
            <person name="Michelmore R."/>
        </authorList>
    </citation>
    <scope>NUCLEOTIDE SEQUENCE [LARGE SCALE GENOMIC DNA]</scope>
    <source>
        <strain evidence="1">P6</strain>
    </source>
</reference>
<dbReference type="EMBL" id="CM047580">
    <property type="protein sequence ID" value="KAI9920814.1"/>
    <property type="molecule type" value="Genomic_DNA"/>
</dbReference>
<sequence length="293" mass="32739">MNKHLCFVVLALAVSADQNAHSMAAVATDYDPGAPDEGKRLSPTNGTLDEERMNRPLTLDLLSQLDQPIERTRADTLVKDLLSLTETAASSTTVGAKRKRAQEVVHSFEKLSEKVKYSDMKPDLDRLLAEDDAKRQQLKALLMETDEGQAMAALGGNIHDMIEGLMHRPPGMQELMTAWQVDINKVRERELKLKTFLPLRQVAEDRLSDMALGSVYFEQHKLDGEKTMSLSSVQSLMKVLRENVVLCNEIGVEKAKVASLALYMLRSEPSLPENAVIANMALGREFFRVYKLN</sequence>
<gene>
    <name evidence="1" type="ORF">PsorP6_000491</name>
</gene>
<proteinExistence type="predicted"/>
<protein>
    <submittedName>
        <fullName evidence="1">Uncharacterized protein</fullName>
    </submittedName>
</protein>
<dbReference type="Proteomes" id="UP001163321">
    <property type="component" value="Chromosome 1"/>
</dbReference>
<name>A0ACC0WPN4_9STRA</name>